<feature type="non-terminal residue" evidence="1">
    <location>
        <position position="84"/>
    </location>
</feature>
<proteinExistence type="predicted"/>
<organism evidence="1 2">
    <name type="scientific">Nocardioides abyssi</name>
    <dbReference type="NCBI Taxonomy" id="3058370"/>
    <lineage>
        <taxon>Bacteria</taxon>
        <taxon>Bacillati</taxon>
        <taxon>Actinomycetota</taxon>
        <taxon>Actinomycetes</taxon>
        <taxon>Propionibacteriales</taxon>
        <taxon>Nocardioidaceae</taxon>
        <taxon>Nocardioides</taxon>
    </lineage>
</organism>
<keyword evidence="2" id="KW-1185">Reference proteome</keyword>
<dbReference type="Proteomes" id="UP001168537">
    <property type="component" value="Unassembled WGS sequence"/>
</dbReference>
<accession>A0ABT8F0E4</accession>
<gene>
    <name evidence="1" type="ORF">QWY29_20540</name>
</gene>
<reference evidence="1" key="1">
    <citation type="submission" date="2023-06" db="EMBL/GenBank/DDBJ databases">
        <title>Draft genome sequence of Nocardioides sp. SOB72.</title>
        <authorList>
            <person name="Zhang G."/>
        </authorList>
    </citation>
    <scope>NUCLEOTIDE SEQUENCE</scope>
    <source>
        <strain evidence="1">SOB72</strain>
    </source>
</reference>
<protein>
    <submittedName>
        <fullName evidence="1">Uncharacterized protein</fullName>
    </submittedName>
</protein>
<evidence type="ECO:0000313" key="1">
    <source>
        <dbReference type="EMBL" id="MDN4163758.1"/>
    </source>
</evidence>
<name>A0ABT8F0E4_9ACTN</name>
<comment type="caution">
    <text evidence="1">The sequence shown here is derived from an EMBL/GenBank/DDBJ whole genome shotgun (WGS) entry which is preliminary data.</text>
</comment>
<dbReference type="EMBL" id="JAUHJR010000214">
    <property type="protein sequence ID" value="MDN4163758.1"/>
    <property type="molecule type" value="Genomic_DNA"/>
</dbReference>
<sequence length="84" mass="9863">MTNEYNPDGKEIRFIDSHYKDLFHIPDGSCVQIHYPDEMVVKPCTFIDEYHTQIGYNVFHICQFAEIMERNGASYMPEPEIMGD</sequence>
<evidence type="ECO:0000313" key="2">
    <source>
        <dbReference type="Proteomes" id="UP001168537"/>
    </source>
</evidence>